<evidence type="ECO:0000313" key="3">
    <source>
        <dbReference type="Proteomes" id="UP000000211"/>
    </source>
</evidence>
<dbReference type="AlphaFoldDB" id="K7QWE4"/>
<feature type="domain" description="ATPase dynein-related AAA" evidence="1">
    <location>
        <begin position="125"/>
        <end position="216"/>
    </location>
</feature>
<dbReference type="SUPFAM" id="SSF52540">
    <property type="entry name" value="P-loop containing nucleoside triphosphate hydrolases"/>
    <property type="match status" value="1"/>
</dbReference>
<evidence type="ECO:0000313" key="2">
    <source>
        <dbReference type="EMBL" id="AFV77076.1"/>
    </source>
</evidence>
<dbReference type="KEGG" id="tos:Theos_2079"/>
<dbReference type="HOGENOM" id="CLU_440695_0_0_0"/>
<dbReference type="GO" id="GO:0016887">
    <property type="term" value="F:ATP hydrolysis activity"/>
    <property type="evidence" value="ECO:0007669"/>
    <property type="project" value="InterPro"/>
</dbReference>
<dbReference type="InterPro" id="IPR011704">
    <property type="entry name" value="ATPase_dyneun-rel_AAA"/>
</dbReference>
<keyword evidence="3" id="KW-1185">Reference proteome</keyword>
<organism evidence="2 3">
    <name type="scientific">Thermus oshimai JL-2</name>
    <dbReference type="NCBI Taxonomy" id="751945"/>
    <lineage>
        <taxon>Bacteria</taxon>
        <taxon>Thermotogati</taxon>
        <taxon>Deinococcota</taxon>
        <taxon>Deinococci</taxon>
        <taxon>Thermales</taxon>
        <taxon>Thermaceae</taxon>
        <taxon>Thermus</taxon>
    </lineage>
</organism>
<gene>
    <name evidence="2" type="ORF">Theos_2079</name>
</gene>
<protein>
    <submittedName>
        <fullName evidence="2">ATPase family protein associated with various cellular activities (AAA)</fullName>
    </submittedName>
</protein>
<dbReference type="EMBL" id="CP003249">
    <property type="protein sequence ID" value="AFV77076.1"/>
    <property type="molecule type" value="Genomic_DNA"/>
</dbReference>
<dbReference type="Pfam" id="PF07728">
    <property type="entry name" value="AAA_5"/>
    <property type="match status" value="1"/>
</dbReference>
<dbReference type="Proteomes" id="UP000000211">
    <property type="component" value="Chromosome"/>
</dbReference>
<dbReference type="InterPro" id="IPR036388">
    <property type="entry name" value="WH-like_DNA-bd_sf"/>
</dbReference>
<dbReference type="Gene3D" id="3.40.50.300">
    <property type="entry name" value="P-loop containing nucleotide triphosphate hydrolases"/>
    <property type="match status" value="1"/>
</dbReference>
<name>K7QWE4_THEOS</name>
<evidence type="ECO:0000259" key="1">
    <source>
        <dbReference type="Pfam" id="PF07728"/>
    </source>
</evidence>
<dbReference type="InterPro" id="IPR027417">
    <property type="entry name" value="P-loop_NTPase"/>
</dbReference>
<dbReference type="GO" id="GO:0005524">
    <property type="term" value="F:ATP binding"/>
    <property type="evidence" value="ECO:0007669"/>
    <property type="project" value="InterPro"/>
</dbReference>
<dbReference type="InterPro" id="IPR036390">
    <property type="entry name" value="WH_DNA-bd_sf"/>
</dbReference>
<dbReference type="SUPFAM" id="SSF46785">
    <property type="entry name" value="Winged helix' DNA-binding domain"/>
    <property type="match status" value="1"/>
</dbReference>
<sequence length="620" mass="67872">MELTERQRQVLDYLARAGEARISEAAKALGAGEAGLKDLLTRLKARGLVESTPRRTWKLTGEGFRALKGLGKKASSLGALPAWTSLLALLPTPEYRALLRLTLAVAYLRQRAPSLGPMPWLGAYGPPGTGKSTVGEVALALVGGRFFDVRAMTPGEALGRRRQIPGGGWEVEPPATLAGPITVLDELGEAPPELQRALFALVNDRPQVVIEGQELPHRAAIYATWNPEGREVPLPEGAKRRGLVLNTTLYARTLHKAFVREGVGERIRELLEALPSPWLDLAQAPSPSPEGVDPGPLREALYGLLTPRGRGEVPLGALRPLAVAYKALFFPDSEGALVEAAYDMALVLASRPGLLVPGWERTLQALRGGLPLEEPSRPEEGRAYRALMDERGRRNRISTRLKRLLREAYRYRALTPEEEEERADLRGRVEVLVGELEREASPLEALEADGEALAQAFEAFLGRVKHRLEVERARLLEEAKNLKAQAQEAWNLAQRIRALAYKDPEGGMRELEKRGMVKRIAPQALPSGPREEGESALRVMQGVLGAALVMAGRSEGWRVLAGAVIPQVVEAGRGTATAWEFRGEVVRDPATFLFHMAQHLEKWAGKLSQQADSLRLRAKA</sequence>
<reference evidence="2 3" key="1">
    <citation type="journal article" date="2013" name="Genome Announc.">
        <title>Whole Genome Sequencing of Thermus oshimai JL-2 and Thermus thermophilus JL-18, Incomplete Denitrifiers from the United States Great Basin.</title>
        <authorList>
            <person name="Murugapiran S.K."/>
            <person name="Huntemann M."/>
            <person name="Wei C.L."/>
            <person name="Han J."/>
            <person name="Detter J.C."/>
            <person name="Han C.S."/>
            <person name="Erkkila T.H."/>
            <person name="Teshima H."/>
            <person name="Chen A."/>
            <person name="Kyrpides N."/>
            <person name="Mavrommatis K."/>
            <person name="Markowitz V."/>
            <person name="Szeto E."/>
            <person name="Ivanova N."/>
            <person name="Pagani I."/>
            <person name="Lam J."/>
            <person name="McDonald A.I."/>
            <person name="Dodsworth J.A."/>
            <person name="Pati A."/>
            <person name="Goodwin L."/>
            <person name="Peters L."/>
            <person name="Pitluck S."/>
            <person name="Woyke T."/>
            <person name="Hedlund B.P."/>
        </authorList>
    </citation>
    <scope>NUCLEOTIDE SEQUENCE</scope>
    <source>
        <strain evidence="2 3">JL-2</strain>
    </source>
</reference>
<accession>K7QWE4</accession>
<proteinExistence type="predicted"/>
<dbReference type="PATRIC" id="fig|751945.3.peg.2024"/>
<dbReference type="Gene3D" id="1.10.10.10">
    <property type="entry name" value="Winged helix-like DNA-binding domain superfamily/Winged helix DNA-binding domain"/>
    <property type="match status" value="1"/>
</dbReference>